<feature type="transmembrane region" description="Helical" evidence="6">
    <location>
        <begin position="59"/>
        <end position="81"/>
    </location>
</feature>
<keyword evidence="2 6" id="KW-0812">Transmembrane</keyword>
<sequence length="168" mass="18264">MTFPAATGSLEDSIIGIFWLGAICVIASALRIFYTHAFLSITSTSSESWITYIISSNSLWLIVEANVSIIAACLPTLGGFLKGRLTAKSTNADTKYTSGSVRMLFQKGTGRGSVLISGEKRNTWVPLRNMNVETRVVNETGEEKVGCPERARGIMVETTFASESRAWT</sequence>
<name>A0AAE0DFQ9_9LECA</name>
<organism evidence="8 9">
    <name type="scientific">Lepraria neglecta</name>
    <dbReference type="NCBI Taxonomy" id="209136"/>
    <lineage>
        <taxon>Eukaryota</taxon>
        <taxon>Fungi</taxon>
        <taxon>Dikarya</taxon>
        <taxon>Ascomycota</taxon>
        <taxon>Pezizomycotina</taxon>
        <taxon>Lecanoromycetes</taxon>
        <taxon>OSLEUM clade</taxon>
        <taxon>Lecanoromycetidae</taxon>
        <taxon>Lecanorales</taxon>
        <taxon>Lecanorineae</taxon>
        <taxon>Stereocaulaceae</taxon>
        <taxon>Lepraria</taxon>
    </lineage>
</organism>
<gene>
    <name evidence="8" type="ORF">OEA41_010612</name>
</gene>
<dbReference type="InterPro" id="IPR052337">
    <property type="entry name" value="SAT4-like"/>
</dbReference>
<keyword evidence="3 6" id="KW-1133">Transmembrane helix</keyword>
<evidence type="ECO:0000256" key="4">
    <source>
        <dbReference type="ARBA" id="ARBA00023136"/>
    </source>
</evidence>
<proteinExistence type="inferred from homology"/>
<dbReference type="Proteomes" id="UP001276659">
    <property type="component" value="Unassembled WGS sequence"/>
</dbReference>
<dbReference type="Pfam" id="PF20684">
    <property type="entry name" value="Fung_rhodopsin"/>
    <property type="match status" value="1"/>
</dbReference>
<dbReference type="PANTHER" id="PTHR33048:SF47">
    <property type="entry name" value="INTEGRAL MEMBRANE PROTEIN-RELATED"/>
    <property type="match status" value="1"/>
</dbReference>
<evidence type="ECO:0000256" key="2">
    <source>
        <dbReference type="ARBA" id="ARBA00022692"/>
    </source>
</evidence>
<comment type="subcellular location">
    <subcellularLocation>
        <location evidence="1">Membrane</location>
        <topology evidence="1">Multi-pass membrane protein</topology>
    </subcellularLocation>
</comment>
<protein>
    <recommendedName>
        <fullName evidence="7">Rhodopsin domain-containing protein</fullName>
    </recommendedName>
</protein>
<evidence type="ECO:0000256" key="6">
    <source>
        <dbReference type="SAM" id="Phobius"/>
    </source>
</evidence>
<dbReference type="PANTHER" id="PTHR33048">
    <property type="entry name" value="PTH11-LIKE INTEGRAL MEMBRANE PROTEIN (AFU_ORTHOLOGUE AFUA_5G11245)"/>
    <property type="match status" value="1"/>
</dbReference>
<reference evidence="8" key="1">
    <citation type="submission" date="2022-11" db="EMBL/GenBank/DDBJ databases">
        <title>Chromosomal genome sequence assembly and mating type (MAT) locus characterization of the leprose asexual lichenized fungus Lepraria neglecta (Nyl.) Erichsen.</title>
        <authorList>
            <person name="Allen J.L."/>
            <person name="Pfeffer B."/>
        </authorList>
    </citation>
    <scope>NUCLEOTIDE SEQUENCE</scope>
    <source>
        <strain evidence="8">Allen 5258</strain>
    </source>
</reference>
<evidence type="ECO:0000313" key="9">
    <source>
        <dbReference type="Proteomes" id="UP001276659"/>
    </source>
</evidence>
<dbReference type="AlphaFoldDB" id="A0AAE0DFQ9"/>
<feature type="transmembrane region" description="Helical" evidence="6">
    <location>
        <begin position="17"/>
        <end position="39"/>
    </location>
</feature>
<keyword evidence="4 6" id="KW-0472">Membrane</keyword>
<accession>A0AAE0DFQ9</accession>
<comment type="caution">
    <text evidence="8">The sequence shown here is derived from an EMBL/GenBank/DDBJ whole genome shotgun (WGS) entry which is preliminary data.</text>
</comment>
<evidence type="ECO:0000256" key="1">
    <source>
        <dbReference type="ARBA" id="ARBA00004141"/>
    </source>
</evidence>
<evidence type="ECO:0000256" key="5">
    <source>
        <dbReference type="ARBA" id="ARBA00038359"/>
    </source>
</evidence>
<dbReference type="GO" id="GO:0016020">
    <property type="term" value="C:membrane"/>
    <property type="evidence" value="ECO:0007669"/>
    <property type="project" value="UniProtKB-SubCell"/>
</dbReference>
<dbReference type="EMBL" id="JASNWA010000011">
    <property type="protein sequence ID" value="KAK3167485.1"/>
    <property type="molecule type" value="Genomic_DNA"/>
</dbReference>
<evidence type="ECO:0000313" key="8">
    <source>
        <dbReference type="EMBL" id="KAK3167485.1"/>
    </source>
</evidence>
<comment type="similarity">
    <text evidence="5">Belongs to the SAT4 family.</text>
</comment>
<feature type="domain" description="Rhodopsin" evidence="7">
    <location>
        <begin position="14"/>
        <end position="80"/>
    </location>
</feature>
<keyword evidence="9" id="KW-1185">Reference proteome</keyword>
<dbReference type="InterPro" id="IPR049326">
    <property type="entry name" value="Rhodopsin_dom_fungi"/>
</dbReference>
<evidence type="ECO:0000259" key="7">
    <source>
        <dbReference type="Pfam" id="PF20684"/>
    </source>
</evidence>
<evidence type="ECO:0000256" key="3">
    <source>
        <dbReference type="ARBA" id="ARBA00022989"/>
    </source>
</evidence>